<keyword evidence="3" id="KW-1185">Reference proteome</keyword>
<dbReference type="EMBL" id="MU790928">
    <property type="protein sequence ID" value="KAJ3991929.1"/>
    <property type="molecule type" value="Genomic_DNA"/>
</dbReference>
<proteinExistence type="predicted"/>
<name>A0ABQ8PZP7_9AGAR</name>
<evidence type="ECO:0000256" key="1">
    <source>
        <dbReference type="SAM" id="SignalP"/>
    </source>
</evidence>
<evidence type="ECO:0000313" key="2">
    <source>
        <dbReference type="EMBL" id="KAJ3991929.1"/>
    </source>
</evidence>
<protein>
    <submittedName>
        <fullName evidence="2">Uncharacterized protein</fullName>
    </submittedName>
</protein>
<keyword evidence="1" id="KW-0732">Signal</keyword>
<reference evidence="2" key="1">
    <citation type="submission" date="2022-08" db="EMBL/GenBank/DDBJ databases">
        <authorList>
            <consortium name="DOE Joint Genome Institute"/>
            <person name="Min B."/>
            <person name="Riley R."/>
            <person name="Sierra-Patev S."/>
            <person name="Naranjo-Ortiz M."/>
            <person name="Looney B."/>
            <person name="Konkel Z."/>
            <person name="Slot J.C."/>
            <person name="Sakamoto Y."/>
            <person name="Steenwyk J.L."/>
            <person name="Rokas A."/>
            <person name="Carro J."/>
            <person name="Camarero S."/>
            <person name="Ferreira P."/>
            <person name="Molpeceres G."/>
            <person name="Ruiz-Duenas F.J."/>
            <person name="Serrano A."/>
            <person name="Henrissat B."/>
            <person name="Drula E."/>
            <person name="Hughes K.W."/>
            <person name="Mata J.L."/>
            <person name="Ishikawa N.K."/>
            <person name="Vargas-Isla R."/>
            <person name="Ushijima S."/>
            <person name="Smith C.A."/>
            <person name="Ahrendt S."/>
            <person name="Andreopoulos W."/>
            <person name="He G."/>
            <person name="Labutti K."/>
            <person name="Lipzen A."/>
            <person name="Ng V."/>
            <person name="Sandor L."/>
            <person name="Barry K."/>
            <person name="Martinez A.T."/>
            <person name="Xiao Y."/>
            <person name="Gibbons J.G."/>
            <person name="Terashima K."/>
            <person name="Hibbett D.S."/>
            <person name="Grigoriev I.V."/>
        </authorList>
    </citation>
    <scope>NUCLEOTIDE SEQUENCE</scope>
    <source>
        <strain evidence="2">TFB10827</strain>
    </source>
</reference>
<feature type="chain" id="PRO_5045356605" evidence="1">
    <location>
        <begin position="21"/>
        <end position="89"/>
    </location>
</feature>
<comment type="caution">
    <text evidence="2">The sequence shown here is derived from an EMBL/GenBank/DDBJ whole genome shotgun (WGS) entry which is preliminary data.</text>
</comment>
<dbReference type="Proteomes" id="UP001163828">
    <property type="component" value="Unassembled WGS sequence"/>
</dbReference>
<sequence>MTKFFASVDFFLVIFTFAIAADAIALDAKEACGAPWNLLHHEGSSCKFWGKDSNGIHVHDGTCHQSGTHLLLFKQYSFPDSGYHSSDAL</sequence>
<feature type="signal peptide" evidence="1">
    <location>
        <begin position="1"/>
        <end position="20"/>
    </location>
</feature>
<accession>A0ABQ8PZP7</accession>
<evidence type="ECO:0000313" key="3">
    <source>
        <dbReference type="Proteomes" id="UP001163828"/>
    </source>
</evidence>
<organism evidence="2 3">
    <name type="scientific">Lentinula boryana</name>
    <dbReference type="NCBI Taxonomy" id="40481"/>
    <lineage>
        <taxon>Eukaryota</taxon>
        <taxon>Fungi</taxon>
        <taxon>Dikarya</taxon>
        <taxon>Basidiomycota</taxon>
        <taxon>Agaricomycotina</taxon>
        <taxon>Agaricomycetes</taxon>
        <taxon>Agaricomycetidae</taxon>
        <taxon>Agaricales</taxon>
        <taxon>Marasmiineae</taxon>
        <taxon>Omphalotaceae</taxon>
        <taxon>Lentinula</taxon>
    </lineage>
</organism>
<gene>
    <name evidence="2" type="ORF">F5050DRAFT_1048343</name>
</gene>